<protein>
    <submittedName>
        <fullName evidence="1">Uncharacterized protein</fullName>
    </submittedName>
</protein>
<dbReference type="KEGG" id="taz:TREAZ_1952"/>
<keyword evidence="2" id="KW-1185">Reference proteome</keyword>
<reference evidence="1 2" key="2">
    <citation type="journal article" date="2011" name="ISME J.">
        <title>RNA-seq reveals cooperative metabolic interactions between two termite-gut spirochete species in co-culture.</title>
        <authorList>
            <person name="Rosenthal A.Z."/>
            <person name="Matson E.G."/>
            <person name="Eldar A."/>
            <person name="Leadbetter J.R."/>
        </authorList>
    </citation>
    <scope>NUCLEOTIDE SEQUENCE [LARGE SCALE GENOMIC DNA]</scope>
    <source>
        <strain evidence="2">ATCC BAA-888 / DSM 13862 / ZAS-9</strain>
    </source>
</reference>
<dbReference type="InParanoid" id="F5YAQ2"/>
<sequence length="50" mass="5340">MGIVRPAVVVYGRAAGRRLEIKKCKHGCLYFFIPLGPGHGPGAVPPPLSR</sequence>
<dbReference type="HOGENOM" id="CLU_3123836_0_0_12"/>
<accession>F5YAQ2</accession>
<dbReference type="AlphaFoldDB" id="F5YAQ2"/>
<dbReference type="Proteomes" id="UP000009222">
    <property type="component" value="Chromosome"/>
</dbReference>
<reference evidence="2" key="1">
    <citation type="submission" date="2009-12" db="EMBL/GenBank/DDBJ databases">
        <title>Complete sequence of Treponema azotonutricium strain ZAS-9.</title>
        <authorList>
            <person name="Tetu S.G."/>
            <person name="Matson E."/>
            <person name="Ren Q."/>
            <person name="Seshadri R."/>
            <person name="Elbourne L."/>
            <person name="Hassan K.A."/>
            <person name="Durkin A."/>
            <person name="Radune D."/>
            <person name="Mohamoud Y."/>
            <person name="Shay R."/>
            <person name="Jin S."/>
            <person name="Zhang X."/>
            <person name="Lucey K."/>
            <person name="Ballor N.R."/>
            <person name="Ottesen E."/>
            <person name="Rosenthal R."/>
            <person name="Allen A."/>
            <person name="Leadbetter J.R."/>
            <person name="Paulsen I.T."/>
        </authorList>
    </citation>
    <scope>NUCLEOTIDE SEQUENCE [LARGE SCALE GENOMIC DNA]</scope>
    <source>
        <strain evidence="2">ATCC BAA-888 / DSM 13862 / ZAS-9</strain>
    </source>
</reference>
<gene>
    <name evidence="1" type="ordered locus">TREAZ_1952</name>
</gene>
<organism evidence="1 2">
    <name type="scientific">Leadbettera azotonutricia (strain ATCC BAA-888 / DSM 13862 / ZAS-9)</name>
    <name type="common">Treponema azotonutricium</name>
    <dbReference type="NCBI Taxonomy" id="545695"/>
    <lineage>
        <taxon>Bacteria</taxon>
        <taxon>Pseudomonadati</taxon>
        <taxon>Spirochaetota</taxon>
        <taxon>Spirochaetia</taxon>
        <taxon>Spirochaetales</taxon>
        <taxon>Breznakiellaceae</taxon>
        <taxon>Leadbettera</taxon>
    </lineage>
</organism>
<evidence type="ECO:0000313" key="1">
    <source>
        <dbReference type="EMBL" id="AEF80099.1"/>
    </source>
</evidence>
<name>F5YAQ2_LEAAZ</name>
<dbReference type="EMBL" id="CP001841">
    <property type="protein sequence ID" value="AEF80099.1"/>
    <property type="molecule type" value="Genomic_DNA"/>
</dbReference>
<evidence type="ECO:0000313" key="2">
    <source>
        <dbReference type="Proteomes" id="UP000009222"/>
    </source>
</evidence>
<proteinExistence type="predicted"/>